<dbReference type="CDD" id="cd17929">
    <property type="entry name" value="DEXHc_priA"/>
    <property type="match status" value="1"/>
</dbReference>
<keyword evidence="7 12" id="KW-0862">Zinc</keyword>
<comment type="cofactor">
    <cofactor evidence="12">
        <name>Zn(2+)</name>
        <dbReference type="ChEBI" id="CHEBI:29105"/>
    </cofactor>
    <text evidence="12">Binds 2 zinc ions per subunit.</text>
</comment>
<accession>A0A1G7A3I3</accession>
<keyword evidence="2 12" id="KW-0235">DNA replication</keyword>
<feature type="binding site" evidence="12">
    <location>
        <position position="475"/>
    </location>
    <ligand>
        <name>Zn(2+)</name>
        <dbReference type="ChEBI" id="CHEBI:29105"/>
        <label>2</label>
    </ligand>
</feature>
<comment type="subunit">
    <text evidence="12">Component of the replication restart primosome.</text>
</comment>
<evidence type="ECO:0000256" key="7">
    <source>
        <dbReference type="ARBA" id="ARBA00022833"/>
    </source>
</evidence>
<dbReference type="InterPro" id="IPR041222">
    <property type="entry name" value="PriA_3primeBD"/>
</dbReference>
<dbReference type="EC" id="5.6.2.4" evidence="12"/>
<dbReference type="Proteomes" id="UP000243205">
    <property type="component" value="Unassembled WGS sequence"/>
</dbReference>
<comment type="catalytic activity">
    <reaction evidence="12">
        <text>Couples ATP hydrolysis with the unwinding of duplex DNA by translocating in the 3'-5' direction.</text>
        <dbReference type="EC" id="5.6.2.4"/>
    </reaction>
</comment>
<keyword evidence="15" id="KW-1185">Reference proteome</keyword>
<dbReference type="Pfam" id="PF00270">
    <property type="entry name" value="DEAD"/>
    <property type="match status" value="1"/>
</dbReference>
<dbReference type="AlphaFoldDB" id="A0A1G7A3I3"/>
<evidence type="ECO:0000313" key="14">
    <source>
        <dbReference type="EMBL" id="SDE09193.1"/>
    </source>
</evidence>
<dbReference type="SMART" id="SM00490">
    <property type="entry name" value="HELICc"/>
    <property type="match status" value="1"/>
</dbReference>
<keyword evidence="9 12" id="KW-0238">DNA-binding</keyword>
<feature type="binding site" evidence="12">
    <location>
        <position position="457"/>
    </location>
    <ligand>
        <name>Zn(2+)</name>
        <dbReference type="ChEBI" id="CHEBI:29105"/>
        <label>2</label>
    </ligand>
</feature>
<keyword evidence="8 12" id="KW-0067">ATP-binding</keyword>
<evidence type="ECO:0000256" key="6">
    <source>
        <dbReference type="ARBA" id="ARBA00022806"/>
    </source>
</evidence>
<keyword evidence="1 12" id="KW-0639">Primosome</keyword>
<dbReference type="OrthoDB" id="9759544at2"/>
<dbReference type="STRING" id="57664.SAMN05661003_103246"/>
<feature type="binding site" evidence="12">
    <location>
        <position position="445"/>
    </location>
    <ligand>
        <name>Zn(2+)</name>
        <dbReference type="ChEBI" id="CHEBI:29105"/>
        <label>1</label>
    </ligand>
</feature>
<dbReference type="EMBL" id="FNAQ01000003">
    <property type="protein sequence ID" value="SDE09193.1"/>
    <property type="molecule type" value="Genomic_DNA"/>
</dbReference>
<feature type="binding site" evidence="12">
    <location>
        <position position="448"/>
    </location>
    <ligand>
        <name>Zn(2+)</name>
        <dbReference type="ChEBI" id="CHEBI:29105"/>
        <label>1</label>
    </ligand>
</feature>
<name>A0A1G7A3I3_9BACT</name>
<dbReference type="InterPro" id="IPR027417">
    <property type="entry name" value="P-loop_NTPase"/>
</dbReference>
<dbReference type="SUPFAM" id="SSF52540">
    <property type="entry name" value="P-loop containing nucleoside triphosphate hydrolases"/>
    <property type="match status" value="2"/>
</dbReference>
<sequence>MTPATPATDGWVEVALLAPLPALTYAVPAELAAAAVAGRRVRVPLGRRTVLGVVLGPQAQAPIGCRIRPLTQLLDNGPVLPPELLAFLRRAAAYYACPLGLALKTALPQALSGLQPPPTQEENHYRCLVTDPPLRGRLQQELVAFIAERGTVSLTALRGRFAQPHAALRRLEQLGVLVCERQSRPHDPFACQPCQPEAAPALTAAQQQALKAVTAALRAGGFAPFLLHGVTGSGKTEVYLQAIAEVLRQGRQALVLVPEIALTPQLVGRFRARLEAKGARIGVLHSALAGSERYAVWQGAAAGTLDIVIGARSALFVPLARPGILVVDEEQDDSYKQAEGFRYHARDLALLRAQMAAVPVLLGSATPALTSYQRARSGAWHYLELAERVNARPLPTMEIVDLSAVPRAEGPLSPPLCTALAETLQRGEQSLLLLNRRGFAPFLLCQDCGHCPRCPNCDISLTWHRAEGRLRCHYCDYRIVPADCCPVCGGATFEPAGVGTEQLEALLRERFPAARIARMDRDSTRAKGAQQLLVEQMSRRQVDILVGTQMVAKGHDFAAVTLVGIIDADAALNIPDFRAAERSFALLAQVAGRAGRAELPGRVLVQTRCSDHPVLGCALTQDYAAFCAQELPQRQLLGYPPYGYLVNLVLSALDRVLVERHAAALAAALRLPAGVELLGPAPCPLFRLRNRYRLQILLKATERPPLRRLLAQVQQEVAQLPARVRLAIDVDPCDML</sequence>
<comment type="similarity">
    <text evidence="12">Belongs to the helicase family. PriA subfamily.</text>
</comment>
<comment type="function">
    <text evidence="12">Initiates the restart of stalled replication forks, which reloads the replicative helicase on sites other than the origin of replication. Recognizes and binds to abandoned replication forks and remodels them to uncover a helicase loading site. Promotes assembly of the primosome at these replication forks.</text>
</comment>
<dbReference type="Pfam" id="PF00271">
    <property type="entry name" value="Helicase_C"/>
    <property type="match status" value="1"/>
</dbReference>
<evidence type="ECO:0000256" key="9">
    <source>
        <dbReference type="ARBA" id="ARBA00023125"/>
    </source>
</evidence>
<keyword evidence="10 12" id="KW-0413">Isomerase</keyword>
<dbReference type="InterPro" id="IPR042115">
    <property type="entry name" value="PriA_3primeBD_sf"/>
</dbReference>
<evidence type="ECO:0000256" key="2">
    <source>
        <dbReference type="ARBA" id="ARBA00022705"/>
    </source>
</evidence>
<dbReference type="GO" id="GO:0008270">
    <property type="term" value="F:zinc ion binding"/>
    <property type="evidence" value="ECO:0007669"/>
    <property type="project" value="UniProtKB-UniRule"/>
</dbReference>
<evidence type="ECO:0000256" key="3">
    <source>
        <dbReference type="ARBA" id="ARBA00022723"/>
    </source>
</evidence>
<dbReference type="PANTHER" id="PTHR30580">
    <property type="entry name" value="PRIMOSOMAL PROTEIN N"/>
    <property type="match status" value="1"/>
</dbReference>
<dbReference type="InterPro" id="IPR011545">
    <property type="entry name" value="DEAD/DEAH_box_helicase_dom"/>
</dbReference>
<dbReference type="GO" id="GO:0003677">
    <property type="term" value="F:DNA binding"/>
    <property type="evidence" value="ECO:0007669"/>
    <property type="project" value="UniProtKB-UniRule"/>
</dbReference>
<evidence type="ECO:0000256" key="8">
    <source>
        <dbReference type="ARBA" id="ARBA00022840"/>
    </source>
</evidence>
<keyword evidence="4 12" id="KW-0547">Nucleotide-binding</keyword>
<proteinExistence type="inferred from homology"/>
<evidence type="ECO:0000256" key="10">
    <source>
        <dbReference type="ARBA" id="ARBA00023235"/>
    </source>
</evidence>
<feature type="binding site" evidence="12">
    <location>
        <position position="485"/>
    </location>
    <ligand>
        <name>Zn(2+)</name>
        <dbReference type="ChEBI" id="CHEBI:29105"/>
        <label>1</label>
    </ligand>
</feature>
<dbReference type="InterPro" id="IPR005259">
    <property type="entry name" value="PriA"/>
</dbReference>
<dbReference type="GO" id="GO:0005524">
    <property type="term" value="F:ATP binding"/>
    <property type="evidence" value="ECO:0007669"/>
    <property type="project" value="UniProtKB-UniRule"/>
</dbReference>
<dbReference type="FunFam" id="3.40.50.300:FF:000489">
    <property type="entry name" value="Primosome assembly protein PriA"/>
    <property type="match status" value="1"/>
</dbReference>
<dbReference type="GO" id="GO:0006310">
    <property type="term" value="P:DNA recombination"/>
    <property type="evidence" value="ECO:0007669"/>
    <property type="project" value="InterPro"/>
</dbReference>
<feature type="binding site" evidence="12">
    <location>
        <position position="488"/>
    </location>
    <ligand>
        <name>Zn(2+)</name>
        <dbReference type="ChEBI" id="CHEBI:29105"/>
        <label>1</label>
    </ligand>
</feature>
<dbReference type="GO" id="GO:0006270">
    <property type="term" value="P:DNA replication initiation"/>
    <property type="evidence" value="ECO:0007669"/>
    <property type="project" value="TreeGrafter"/>
</dbReference>
<organism evidence="14 15">
    <name type="scientific">Desulfuromonas thiophila</name>
    <dbReference type="NCBI Taxonomy" id="57664"/>
    <lineage>
        <taxon>Bacteria</taxon>
        <taxon>Pseudomonadati</taxon>
        <taxon>Thermodesulfobacteriota</taxon>
        <taxon>Desulfuromonadia</taxon>
        <taxon>Desulfuromonadales</taxon>
        <taxon>Desulfuromonadaceae</taxon>
        <taxon>Desulfuromonas</taxon>
    </lineage>
</organism>
<dbReference type="NCBIfam" id="TIGR00595">
    <property type="entry name" value="priA"/>
    <property type="match status" value="1"/>
</dbReference>
<keyword evidence="5 12" id="KW-0378">Hydrolase</keyword>
<dbReference type="HAMAP" id="MF_00983">
    <property type="entry name" value="PriA"/>
    <property type="match status" value="1"/>
</dbReference>
<evidence type="ECO:0000256" key="11">
    <source>
        <dbReference type="ARBA" id="ARBA00048988"/>
    </source>
</evidence>
<dbReference type="Pfam" id="PF18074">
    <property type="entry name" value="PriA_C"/>
    <property type="match status" value="1"/>
</dbReference>
<evidence type="ECO:0000256" key="12">
    <source>
        <dbReference type="HAMAP-Rule" id="MF_00983"/>
    </source>
</evidence>
<dbReference type="InterPro" id="IPR040498">
    <property type="entry name" value="PriA_CRR"/>
</dbReference>
<protein>
    <recommendedName>
        <fullName evidence="12">Replication restart protein PriA</fullName>
    </recommendedName>
    <alternativeName>
        <fullName evidence="12">ATP-dependent DNA helicase PriA</fullName>
        <ecNumber evidence="12">5.6.2.4</ecNumber>
    </alternativeName>
    <alternativeName>
        <fullName evidence="12">DNA 3'-5' helicase PriA</fullName>
    </alternativeName>
</protein>
<dbReference type="CDD" id="cd18804">
    <property type="entry name" value="SF2_C_priA"/>
    <property type="match status" value="1"/>
</dbReference>
<gene>
    <name evidence="12" type="primary">priA</name>
    <name evidence="14" type="ORF">SAMN05661003_103246</name>
</gene>
<feature type="domain" description="Helicase ATP-binding" evidence="13">
    <location>
        <begin position="216"/>
        <end position="385"/>
    </location>
</feature>
<feature type="binding site" evidence="12">
    <location>
        <position position="454"/>
    </location>
    <ligand>
        <name>Zn(2+)</name>
        <dbReference type="ChEBI" id="CHEBI:29105"/>
        <label>2</label>
    </ligand>
</feature>
<evidence type="ECO:0000259" key="13">
    <source>
        <dbReference type="PROSITE" id="PS51192"/>
    </source>
</evidence>
<comment type="catalytic activity">
    <reaction evidence="11 12">
        <text>ATP + H2O = ADP + phosphate + H(+)</text>
        <dbReference type="Rhea" id="RHEA:13065"/>
        <dbReference type="ChEBI" id="CHEBI:15377"/>
        <dbReference type="ChEBI" id="CHEBI:15378"/>
        <dbReference type="ChEBI" id="CHEBI:30616"/>
        <dbReference type="ChEBI" id="CHEBI:43474"/>
        <dbReference type="ChEBI" id="CHEBI:456216"/>
        <dbReference type="EC" id="5.6.2.4"/>
    </reaction>
</comment>
<dbReference type="GO" id="GO:0043138">
    <property type="term" value="F:3'-5' DNA helicase activity"/>
    <property type="evidence" value="ECO:0007669"/>
    <property type="project" value="UniProtKB-EC"/>
</dbReference>
<dbReference type="GO" id="GO:0016887">
    <property type="term" value="F:ATP hydrolysis activity"/>
    <property type="evidence" value="ECO:0007669"/>
    <property type="project" value="RHEA"/>
</dbReference>
<dbReference type="Gene3D" id="3.40.1440.60">
    <property type="entry name" value="PriA, 3(prime) DNA-binding domain"/>
    <property type="match status" value="1"/>
</dbReference>
<dbReference type="PANTHER" id="PTHR30580:SF0">
    <property type="entry name" value="PRIMOSOMAL PROTEIN N"/>
    <property type="match status" value="1"/>
</dbReference>
<evidence type="ECO:0000256" key="5">
    <source>
        <dbReference type="ARBA" id="ARBA00022801"/>
    </source>
</evidence>
<evidence type="ECO:0000256" key="1">
    <source>
        <dbReference type="ARBA" id="ARBA00022515"/>
    </source>
</evidence>
<dbReference type="GO" id="GO:0006269">
    <property type="term" value="P:DNA replication, synthesis of primer"/>
    <property type="evidence" value="ECO:0007669"/>
    <property type="project" value="UniProtKB-KW"/>
</dbReference>
<dbReference type="InterPro" id="IPR001650">
    <property type="entry name" value="Helicase_C-like"/>
</dbReference>
<evidence type="ECO:0000256" key="4">
    <source>
        <dbReference type="ARBA" id="ARBA00022741"/>
    </source>
</evidence>
<dbReference type="GO" id="GO:0006302">
    <property type="term" value="P:double-strand break repair"/>
    <property type="evidence" value="ECO:0007669"/>
    <property type="project" value="InterPro"/>
</dbReference>
<dbReference type="InterPro" id="IPR041236">
    <property type="entry name" value="PriA_C"/>
</dbReference>
<dbReference type="RefSeq" id="WP_092076914.1">
    <property type="nucleotide sequence ID" value="NZ_FNAQ01000003.1"/>
</dbReference>
<dbReference type="Gene3D" id="3.40.50.300">
    <property type="entry name" value="P-loop containing nucleotide triphosphate hydrolases"/>
    <property type="match status" value="2"/>
</dbReference>
<dbReference type="PROSITE" id="PS51192">
    <property type="entry name" value="HELICASE_ATP_BIND_1"/>
    <property type="match status" value="1"/>
</dbReference>
<dbReference type="Pfam" id="PF18319">
    <property type="entry name" value="Zn_ribbon_PriA"/>
    <property type="match status" value="1"/>
</dbReference>
<reference evidence="15" key="1">
    <citation type="submission" date="2016-10" db="EMBL/GenBank/DDBJ databases">
        <authorList>
            <person name="Varghese N."/>
            <person name="Submissions S."/>
        </authorList>
    </citation>
    <scope>NUCLEOTIDE SEQUENCE [LARGE SCALE GENOMIC DNA]</scope>
    <source>
        <strain evidence="15">DSM 8987</strain>
    </source>
</reference>
<feature type="binding site" evidence="12">
    <location>
        <position position="472"/>
    </location>
    <ligand>
        <name>Zn(2+)</name>
        <dbReference type="ChEBI" id="CHEBI:29105"/>
        <label>2</label>
    </ligand>
</feature>
<keyword evidence="6 12" id="KW-0347">Helicase</keyword>
<dbReference type="Pfam" id="PF17764">
    <property type="entry name" value="PriA_3primeBD"/>
    <property type="match status" value="1"/>
</dbReference>
<keyword evidence="3 12" id="KW-0479">Metal-binding</keyword>
<dbReference type="SMART" id="SM00487">
    <property type="entry name" value="DEXDc"/>
    <property type="match status" value="1"/>
</dbReference>
<dbReference type="GO" id="GO:1990077">
    <property type="term" value="C:primosome complex"/>
    <property type="evidence" value="ECO:0007669"/>
    <property type="project" value="UniProtKB-UniRule"/>
</dbReference>
<evidence type="ECO:0000313" key="15">
    <source>
        <dbReference type="Proteomes" id="UP000243205"/>
    </source>
</evidence>
<dbReference type="InterPro" id="IPR014001">
    <property type="entry name" value="Helicase_ATP-bd"/>
</dbReference>